<feature type="transmembrane region" description="Helical" evidence="1">
    <location>
        <begin position="37"/>
        <end position="68"/>
    </location>
</feature>
<evidence type="ECO:0000256" key="1">
    <source>
        <dbReference type="SAM" id="Phobius"/>
    </source>
</evidence>
<dbReference type="PANTHER" id="PTHR36111:SF2">
    <property type="entry name" value="INNER MEMBRANE PROTEIN"/>
    <property type="match status" value="1"/>
</dbReference>
<dbReference type="Pfam" id="PF04474">
    <property type="entry name" value="DUF554"/>
    <property type="match status" value="1"/>
</dbReference>
<name>A0A9D0Z8R1_9FIRM</name>
<dbReference type="EMBL" id="DVFJ01000009">
    <property type="protein sequence ID" value="HIQ71291.1"/>
    <property type="molecule type" value="Genomic_DNA"/>
</dbReference>
<accession>A0A9D0Z8R1</accession>
<dbReference type="PANTHER" id="PTHR36111">
    <property type="entry name" value="INNER MEMBRANE PROTEIN-RELATED"/>
    <property type="match status" value="1"/>
</dbReference>
<feature type="transmembrane region" description="Helical" evidence="1">
    <location>
        <begin position="101"/>
        <end position="119"/>
    </location>
</feature>
<feature type="transmembrane region" description="Helical" evidence="1">
    <location>
        <begin position="185"/>
        <end position="204"/>
    </location>
</feature>
<dbReference type="Proteomes" id="UP000886887">
    <property type="component" value="Unassembled WGS sequence"/>
</dbReference>
<proteinExistence type="predicted"/>
<reference evidence="2" key="2">
    <citation type="journal article" date="2021" name="PeerJ">
        <title>Extensive microbial diversity within the chicken gut microbiome revealed by metagenomics and culture.</title>
        <authorList>
            <person name="Gilroy R."/>
            <person name="Ravi A."/>
            <person name="Getino M."/>
            <person name="Pursley I."/>
            <person name="Horton D.L."/>
            <person name="Alikhan N.F."/>
            <person name="Baker D."/>
            <person name="Gharbi K."/>
            <person name="Hall N."/>
            <person name="Watson M."/>
            <person name="Adriaenssens E.M."/>
            <person name="Foster-Nyarko E."/>
            <person name="Jarju S."/>
            <person name="Secka A."/>
            <person name="Antonio M."/>
            <person name="Oren A."/>
            <person name="Chaudhuri R.R."/>
            <person name="La Ragione R."/>
            <person name="Hildebrand F."/>
            <person name="Pallen M.J."/>
        </authorList>
    </citation>
    <scope>NUCLEOTIDE SEQUENCE</scope>
    <source>
        <strain evidence="2">ChiSxjej2B14-6234</strain>
    </source>
</reference>
<protein>
    <submittedName>
        <fullName evidence="2">DUF554 domain-containing protein</fullName>
    </submittedName>
</protein>
<feature type="transmembrane region" description="Helical" evidence="1">
    <location>
        <begin position="211"/>
        <end position="228"/>
    </location>
</feature>
<evidence type="ECO:0000313" key="3">
    <source>
        <dbReference type="Proteomes" id="UP000886887"/>
    </source>
</evidence>
<keyword evidence="1" id="KW-0812">Transmembrane</keyword>
<keyword evidence="1" id="KW-1133">Transmembrane helix</keyword>
<dbReference type="InterPro" id="IPR007563">
    <property type="entry name" value="DUF554"/>
</dbReference>
<feature type="transmembrane region" description="Helical" evidence="1">
    <location>
        <begin position="6"/>
        <end position="25"/>
    </location>
</feature>
<comment type="caution">
    <text evidence="2">The sequence shown here is derived from an EMBL/GenBank/DDBJ whole genome shotgun (WGS) entry which is preliminary data.</text>
</comment>
<organism evidence="2 3">
    <name type="scientific">Candidatus Onthenecus intestinigallinarum</name>
    <dbReference type="NCBI Taxonomy" id="2840875"/>
    <lineage>
        <taxon>Bacteria</taxon>
        <taxon>Bacillati</taxon>
        <taxon>Bacillota</taxon>
        <taxon>Clostridia</taxon>
        <taxon>Eubacteriales</taxon>
        <taxon>Candidatus Onthenecus</taxon>
    </lineage>
</organism>
<reference evidence="2" key="1">
    <citation type="submission" date="2020-10" db="EMBL/GenBank/DDBJ databases">
        <authorList>
            <person name="Gilroy R."/>
        </authorList>
    </citation>
    <scope>NUCLEOTIDE SEQUENCE</scope>
    <source>
        <strain evidence="2">ChiSxjej2B14-6234</strain>
    </source>
</reference>
<keyword evidence="1" id="KW-0472">Membrane</keyword>
<sequence length="232" mass="23414">MVGTLINAAAVVAGGLLGLLLRGGIGRRLRDTIMQGLALCVALIGLDGALGTQNTMAVIVSMVLGALLGEAVDVEKRLEGLGARAQRLLAKGGDSGFAESFVTASLMFCVGAMAIVGALDSGLRGDHNTLIAKSALDGVSAVIFASAMGPGVLLSAAAVLVYQGAIALLAQYVAPFLTDAVVTEMSAVGGLLIVGIAINMFGLFKVRVGNLLPAVFMPIAVVPLMQLIEGLL</sequence>
<gene>
    <name evidence="2" type="ORF">IAB73_03655</name>
</gene>
<evidence type="ECO:0000313" key="2">
    <source>
        <dbReference type="EMBL" id="HIQ71291.1"/>
    </source>
</evidence>
<feature type="transmembrane region" description="Helical" evidence="1">
    <location>
        <begin position="139"/>
        <end position="165"/>
    </location>
</feature>
<dbReference type="AlphaFoldDB" id="A0A9D0Z8R1"/>